<accession>L1LBX7</accession>
<dbReference type="KEGG" id="beq:BEWA_013950"/>
<feature type="chain" id="PRO_5003952276" evidence="15">
    <location>
        <begin position="22"/>
        <end position="219"/>
    </location>
</feature>
<evidence type="ECO:0000256" key="8">
    <source>
        <dbReference type="ARBA" id="ARBA00022827"/>
    </source>
</evidence>
<evidence type="ECO:0000256" key="7">
    <source>
        <dbReference type="ARBA" id="ARBA00022824"/>
    </source>
</evidence>
<keyword evidence="11" id="KW-0472">Membrane</keyword>
<reference evidence="16 17" key="1">
    <citation type="journal article" date="2012" name="BMC Genomics">
        <title>Comparative genomic analysis and phylogenetic position of Theileria equi.</title>
        <authorList>
            <person name="Kappmeyer L.S."/>
            <person name="Thiagarajan M."/>
            <person name="Herndon D.R."/>
            <person name="Ramsay J.D."/>
            <person name="Caler E."/>
            <person name="Djikeng A."/>
            <person name="Gillespie J.J."/>
            <person name="Lau A.O."/>
            <person name="Roalson E.H."/>
            <person name="Silva J.C."/>
            <person name="Silva M.G."/>
            <person name="Suarez C.E."/>
            <person name="Ueti M.W."/>
            <person name="Nene V.M."/>
            <person name="Mealey R.H."/>
            <person name="Knowles D.P."/>
            <person name="Brayton K.A."/>
        </authorList>
    </citation>
    <scope>NUCLEOTIDE SEQUENCE [LARGE SCALE GENOMIC DNA]</scope>
    <source>
        <strain evidence="16 17">WA</strain>
    </source>
</reference>
<dbReference type="InterPro" id="IPR007266">
    <property type="entry name" value="Ero1"/>
</dbReference>
<evidence type="ECO:0000313" key="17">
    <source>
        <dbReference type="Proteomes" id="UP000031512"/>
    </source>
</evidence>
<comment type="subcellular location">
    <subcellularLocation>
        <location evidence="2">Endoplasmic reticulum membrane</location>
        <topology evidence="2">Peripheral membrane protein</topology>
        <orientation evidence="2">Lumenal side</orientation>
    </subcellularLocation>
</comment>
<comment type="similarity">
    <text evidence="3">Belongs to the EROs family.</text>
</comment>
<dbReference type="InterPro" id="IPR037192">
    <property type="entry name" value="ERO1-like_sf"/>
</dbReference>
<evidence type="ECO:0000256" key="12">
    <source>
        <dbReference type="ARBA" id="ARBA00023157"/>
    </source>
</evidence>
<evidence type="ECO:0000256" key="1">
    <source>
        <dbReference type="ARBA" id="ARBA00001974"/>
    </source>
</evidence>
<dbReference type="GO" id="GO:0016972">
    <property type="term" value="F:thiol oxidase activity"/>
    <property type="evidence" value="ECO:0007669"/>
    <property type="project" value="InterPro"/>
</dbReference>
<organism evidence="16 17">
    <name type="scientific">Theileria equi strain WA</name>
    <dbReference type="NCBI Taxonomy" id="1537102"/>
    <lineage>
        <taxon>Eukaryota</taxon>
        <taxon>Sar</taxon>
        <taxon>Alveolata</taxon>
        <taxon>Apicomplexa</taxon>
        <taxon>Aconoidasida</taxon>
        <taxon>Piroplasmida</taxon>
        <taxon>Theileriidae</taxon>
        <taxon>Theileria</taxon>
    </lineage>
</organism>
<comment type="caution">
    <text evidence="16">The sequence shown here is derived from an EMBL/GenBank/DDBJ whole genome shotgun (WGS) entry which is preliminary data.</text>
</comment>
<dbReference type="Proteomes" id="UP000031512">
    <property type="component" value="Unassembled WGS sequence"/>
</dbReference>
<evidence type="ECO:0000313" key="16">
    <source>
        <dbReference type="EMBL" id="EKX72836.1"/>
    </source>
</evidence>
<evidence type="ECO:0000256" key="11">
    <source>
        <dbReference type="ARBA" id="ARBA00023136"/>
    </source>
</evidence>
<dbReference type="GO" id="GO:0005789">
    <property type="term" value="C:endoplasmic reticulum membrane"/>
    <property type="evidence" value="ECO:0007669"/>
    <property type="project" value="UniProtKB-SubCell"/>
</dbReference>
<keyword evidence="14" id="KW-0676">Redox-active center</keyword>
<keyword evidence="6 15" id="KW-0732">Signal</keyword>
<dbReference type="eggNOG" id="KOG2608">
    <property type="taxonomic scope" value="Eukaryota"/>
</dbReference>
<keyword evidence="10" id="KW-0560">Oxidoreductase</keyword>
<protein>
    <submittedName>
        <fullName evidence="16">Signal peptide containing protein</fullName>
    </submittedName>
</protein>
<feature type="signal peptide" evidence="15">
    <location>
        <begin position="1"/>
        <end position="21"/>
    </location>
</feature>
<dbReference type="GO" id="GO:0034975">
    <property type="term" value="P:protein folding in endoplasmic reticulum"/>
    <property type="evidence" value="ECO:0007669"/>
    <property type="project" value="InterPro"/>
</dbReference>
<evidence type="ECO:0000256" key="6">
    <source>
        <dbReference type="ARBA" id="ARBA00022729"/>
    </source>
</evidence>
<keyword evidence="9" id="KW-0249">Electron transport</keyword>
<keyword evidence="4" id="KW-0813">Transport</keyword>
<dbReference type="EMBL" id="ACOU01000004">
    <property type="protein sequence ID" value="EKX72836.1"/>
    <property type="molecule type" value="Genomic_DNA"/>
</dbReference>
<dbReference type="VEuPathDB" id="PiroplasmaDB:BEWA_013950"/>
<evidence type="ECO:0000256" key="4">
    <source>
        <dbReference type="ARBA" id="ARBA00022448"/>
    </source>
</evidence>
<dbReference type="SUPFAM" id="SSF110019">
    <property type="entry name" value="ERO1-like"/>
    <property type="match status" value="1"/>
</dbReference>
<keyword evidence="13" id="KW-0325">Glycoprotein</keyword>
<evidence type="ECO:0000256" key="14">
    <source>
        <dbReference type="ARBA" id="ARBA00023284"/>
    </source>
</evidence>
<evidence type="ECO:0000256" key="13">
    <source>
        <dbReference type="ARBA" id="ARBA00023180"/>
    </source>
</evidence>
<evidence type="ECO:0000256" key="9">
    <source>
        <dbReference type="ARBA" id="ARBA00022982"/>
    </source>
</evidence>
<dbReference type="STRING" id="1537102.L1LBX7"/>
<comment type="cofactor">
    <cofactor evidence="1">
        <name>FAD</name>
        <dbReference type="ChEBI" id="CHEBI:57692"/>
    </cofactor>
</comment>
<keyword evidence="12" id="KW-1015">Disulfide bond</keyword>
<dbReference type="AlphaFoldDB" id="L1LBX7"/>
<keyword evidence="5" id="KW-0285">Flavoprotein</keyword>
<evidence type="ECO:0000256" key="2">
    <source>
        <dbReference type="ARBA" id="ARBA00004367"/>
    </source>
</evidence>
<dbReference type="GeneID" id="15804471"/>
<gene>
    <name evidence="16" type="ORF">BEWA_013950</name>
</gene>
<proteinExistence type="inferred from homology"/>
<evidence type="ECO:0000256" key="5">
    <source>
        <dbReference type="ARBA" id="ARBA00022630"/>
    </source>
</evidence>
<evidence type="ECO:0000256" key="3">
    <source>
        <dbReference type="ARBA" id="ARBA00008277"/>
    </source>
</evidence>
<dbReference type="GO" id="GO:0071949">
    <property type="term" value="F:FAD binding"/>
    <property type="evidence" value="ECO:0007669"/>
    <property type="project" value="InterPro"/>
</dbReference>
<name>L1LBX7_THEEQ</name>
<keyword evidence="7" id="KW-0256">Endoplasmic reticulum</keyword>
<dbReference type="RefSeq" id="XP_004832288.1">
    <property type="nucleotide sequence ID" value="XM_004832231.1"/>
</dbReference>
<dbReference type="GO" id="GO:0015035">
    <property type="term" value="F:protein-disulfide reductase activity"/>
    <property type="evidence" value="ECO:0007669"/>
    <property type="project" value="InterPro"/>
</dbReference>
<keyword evidence="17" id="KW-1185">Reference proteome</keyword>
<keyword evidence="8" id="KW-0274">FAD</keyword>
<dbReference type="Pfam" id="PF04137">
    <property type="entry name" value="ERO1"/>
    <property type="match status" value="1"/>
</dbReference>
<sequence length="219" mass="24521">MKYRSVLYGLLSSAFLRGILSKVVYNCSGDVDCAFKSVIDLGFAQNISLARTGHVHGVERDEGYDFQELLHDAELIHTKLAPILSELYFRVFRVNLDAECAFRKRNDLCATVNPVGQILAETPGGQPASSGGYKKCHVDRCNLSDIPVDLQAARMEHYVLRYSGDSQKEGWDPLDLYGKDVFYNDILGIHPSSSEEAPVFVDLLRNPPSYTGYYGKDDW</sequence>
<evidence type="ECO:0000256" key="15">
    <source>
        <dbReference type="SAM" id="SignalP"/>
    </source>
</evidence>
<evidence type="ECO:0000256" key="10">
    <source>
        <dbReference type="ARBA" id="ARBA00023002"/>
    </source>
</evidence>